<comment type="caution">
    <text evidence="2">The sequence shown here is derived from an EMBL/GenBank/DDBJ whole genome shotgun (WGS) entry which is preliminary data.</text>
</comment>
<dbReference type="InterPro" id="IPR048089">
    <property type="entry name" value="McdA"/>
</dbReference>
<evidence type="ECO:0000259" key="1">
    <source>
        <dbReference type="Pfam" id="PF01656"/>
    </source>
</evidence>
<feature type="domain" description="CobQ/CobB/MinD/ParA nucleotide binding" evidence="1">
    <location>
        <begin position="5"/>
        <end position="185"/>
    </location>
</feature>
<name>A0A2W5R2F6_ANCNO</name>
<reference evidence="2 3" key="1">
    <citation type="submission" date="2017-08" db="EMBL/GenBank/DDBJ databases">
        <title>Infants hospitalized years apart are colonized by the same room-sourced microbial strains.</title>
        <authorList>
            <person name="Brooks B."/>
            <person name="Olm M.R."/>
            <person name="Firek B.A."/>
            <person name="Baker R."/>
            <person name="Thomas B.C."/>
            <person name="Morowitz M.J."/>
            <person name="Banfield J.F."/>
        </authorList>
    </citation>
    <scope>NUCLEOTIDE SEQUENCE [LARGE SCALE GENOMIC DNA]</scope>
    <source>
        <strain evidence="2">S2_005_001_R2_27</strain>
    </source>
</reference>
<dbReference type="Pfam" id="PF01656">
    <property type="entry name" value="CbiA"/>
    <property type="match status" value="1"/>
</dbReference>
<evidence type="ECO:0000313" key="2">
    <source>
        <dbReference type="EMBL" id="PZQ83726.1"/>
    </source>
</evidence>
<protein>
    <submittedName>
        <fullName evidence="2">Cobyrinic acid a,c-diamide synthase</fullName>
    </submittedName>
</protein>
<accession>A0A2W5R2F6</accession>
<dbReference type="SUPFAM" id="SSF52540">
    <property type="entry name" value="P-loop containing nucleoside triphosphate hydrolases"/>
    <property type="match status" value="1"/>
</dbReference>
<dbReference type="NCBIfam" id="NF041546">
    <property type="entry name" value="ParA_partition"/>
    <property type="match status" value="1"/>
</dbReference>
<dbReference type="Gene3D" id="3.40.50.300">
    <property type="entry name" value="P-loop containing nucleotide triphosphate hydrolases"/>
    <property type="match status" value="1"/>
</dbReference>
<evidence type="ECO:0000313" key="3">
    <source>
        <dbReference type="Proteomes" id="UP000248887"/>
    </source>
</evidence>
<dbReference type="InterPro" id="IPR002586">
    <property type="entry name" value="CobQ/CobB/MinD/ParA_Nub-bd_dom"/>
</dbReference>
<dbReference type="EMBL" id="QFQD01000017">
    <property type="protein sequence ID" value="PZQ83726.1"/>
    <property type="molecule type" value="Genomic_DNA"/>
</dbReference>
<dbReference type="CDD" id="cd02042">
    <property type="entry name" value="ParAB_family"/>
    <property type="match status" value="1"/>
</dbReference>
<dbReference type="PANTHER" id="PTHR13696:SF96">
    <property type="entry name" value="COBQ_COBB_MIND_PARA NUCLEOTIDE BINDING DOMAIN-CONTAINING PROTEIN"/>
    <property type="match status" value="1"/>
</dbReference>
<dbReference type="Proteomes" id="UP000248887">
    <property type="component" value="Unassembled WGS sequence"/>
</dbReference>
<proteinExistence type="predicted"/>
<dbReference type="AlphaFoldDB" id="A0A2W5R2F6"/>
<organism evidence="2 3">
    <name type="scientific">Ancylobacter novellus</name>
    <name type="common">Thiobacillus novellus</name>
    <dbReference type="NCBI Taxonomy" id="921"/>
    <lineage>
        <taxon>Bacteria</taxon>
        <taxon>Pseudomonadati</taxon>
        <taxon>Pseudomonadota</taxon>
        <taxon>Alphaproteobacteria</taxon>
        <taxon>Hyphomicrobiales</taxon>
        <taxon>Xanthobacteraceae</taxon>
        <taxon>Ancylobacter</taxon>
    </lineage>
</organism>
<sequence length="211" mass="22279">MIIGLLNQKGGVGKTTLATHIAGELAAGGARVAVVDADPQGSALDWAQTRSQTGLPRLFSVVGLAREVLHQEVPDMARAHEHVIIDGPPRVTALARSTILASDLVLIPVQPSSYDLWASMEIVALINEARIFKPALKAAFVVNRSIAGTVLGRDMRGALDGEIPALNAVIGQRIAFAESVATGRLVRELDERGPAAREIAALTTEIMEQGI</sequence>
<dbReference type="InterPro" id="IPR050678">
    <property type="entry name" value="DNA_Partitioning_ATPase"/>
</dbReference>
<dbReference type="PANTHER" id="PTHR13696">
    <property type="entry name" value="P-LOOP CONTAINING NUCLEOSIDE TRIPHOSPHATE HYDROLASE"/>
    <property type="match status" value="1"/>
</dbReference>
<dbReference type="PIRSF" id="PIRSF009320">
    <property type="entry name" value="Nuc_binding_HP_1000"/>
    <property type="match status" value="1"/>
</dbReference>
<dbReference type="InterPro" id="IPR027417">
    <property type="entry name" value="P-loop_NTPase"/>
</dbReference>
<gene>
    <name evidence="2" type="ORF">DI549_07670</name>
</gene>